<dbReference type="HOGENOM" id="CLU_011736_6_0_5"/>
<proteinExistence type="predicted"/>
<accession>Q07SV6</accession>
<dbReference type="PANTHER" id="PTHR35149">
    <property type="entry name" value="SLL5132 PROTEIN"/>
    <property type="match status" value="1"/>
</dbReference>
<dbReference type="KEGG" id="rpe:RPE_1022"/>
<organism evidence="3">
    <name type="scientific">Rhodopseudomonas palustris (strain BisA53)</name>
    <dbReference type="NCBI Taxonomy" id="316055"/>
    <lineage>
        <taxon>Bacteria</taxon>
        <taxon>Pseudomonadati</taxon>
        <taxon>Pseudomonadota</taxon>
        <taxon>Alphaproteobacteria</taxon>
        <taxon>Hyphomicrobiales</taxon>
        <taxon>Nitrobacteraceae</taxon>
        <taxon>Rhodopseudomonas</taxon>
    </lineage>
</organism>
<dbReference type="Pfam" id="PF07510">
    <property type="entry name" value="GmrSD_C"/>
    <property type="match status" value="1"/>
</dbReference>
<dbReference type="InterPro" id="IPR004919">
    <property type="entry name" value="GmrSD_N"/>
</dbReference>
<name>Q07SV6_RHOP5</name>
<dbReference type="PANTHER" id="PTHR35149:SF2">
    <property type="entry name" value="DUF262 DOMAIN-CONTAINING PROTEIN"/>
    <property type="match status" value="1"/>
</dbReference>
<dbReference type="InterPro" id="IPR011089">
    <property type="entry name" value="GmrSD_C"/>
</dbReference>
<evidence type="ECO:0000313" key="3">
    <source>
        <dbReference type="EMBL" id="ABJ04978.1"/>
    </source>
</evidence>
<feature type="domain" description="GmrSD restriction endonucleases N-terminal" evidence="1">
    <location>
        <begin position="11"/>
        <end position="226"/>
    </location>
</feature>
<feature type="domain" description="GmrSD restriction endonucleases C-terminal" evidence="2">
    <location>
        <begin position="420"/>
        <end position="545"/>
    </location>
</feature>
<dbReference type="AlphaFoldDB" id="Q07SV6"/>
<dbReference type="eggNOG" id="COG1479">
    <property type="taxonomic scope" value="Bacteria"/>
</dbReference>
<dbReference type="EMBL" id="CP000463">
    <property type="protein sequence ID" value="ABJ04978.1"/>
    <property type="molecule type" value="Genomic_DNA"/>
</dbReference>
<evidence type="ECO:0000259" key="1">
    <source>
        <dbReference type="Pfam" id="PF03235"/>
    </source>
</evidence>
<reference evidence="3" key="1">
    <citation type="submission" date="2006-09" db="EMBL/GenBank/DDBJ databases">
        <title>Complete sequence of Rhodopseudomonas palustris BisA53.</title>
        <authorList>
            <consortium name="US DOE Joint Genome Institute"/>
            <person name="Copeland A."/>
            <person name="Lucas S."/>
            <person name="Lapidus A."/>
            <person name="Barry K."/>
            <person name="Detter J.C."/>
            <person name="Glavina del Rio T."/>
            <person name="Hammon N."/>
            <person name="Israni S."/>
            <person name="Dalin E."/>
            <person name="Tice H."/>
            <person name="Pitluck S."/>
            <person name="Chain P."/>
            <person name="Malfatti S."/>
            <person name="Shin M."/>
            <person name="Vergez L."/>
            <person name="Schmutz J."/>
            <person name="Larimer F."/>
            <person name="Land M."/>
            <person name="Hauser L."/>
            <person name="Pelletier D.A."/>
            <person name="Kyrpides N."/>
            <person name="Kim E."/>
            <person name="Harwood C.S."/>
            <person name="Oda Y."/>
            <person name="Richardson P."/>
        </authorList>
    </citation>
    <scope>NUCLEOTIDE SEQUENCE [LARGE SCALE GENOMIC DNA]</scope>
    <source>
        <strain evidence="3">BisA53</strain>
    </source>
</reference>
<sequence length="573" mass="64539">MINADQHPVAEVLGDKFIHEIPPYQRPYAWTSDQALQLIEDLREAMSSGPDEPYFLGSIVLIRPRGEPVGQVVDGQQRLTTLTILAAVLRDLATDPDAREAISGAVYIKPNPYKKQVESVRILPHSEDRIFFREAIQFPDATSKSSPPHQPKTEAQKLMWDNALALRKRVVEMTIEDRQRLVDYLLNNCVLVVVSTESRGAALRIFRVLNDRGLDLSNADVIKADLLGKFKDHTEMAHQAARWRDFETDLGRNDFEDLLENLRFIREKGKNRSSLSEAYELRFKMATPPDVRNFLDHELAPAKRWFAEIVDGDGADFPTILRSGLSEALAGLRLVPNKDWMPAALAAAMQFGATEKLLSTLVKLEGLAWIMQLGRRYDTQRMNRYGEIIGALGGPDAELESKLVPSVEENDDAWSALSGKLYSKFPVRVVRAVLERLDRLLSEQIVVWDGQKTVEHILPQNPEAGEWVGFDSERREAVTDTLGNLVLLTSRKNSSASNLPFAKKRLVYFGLAETSAGKKRATYASAQELGELRDWDVPAYRSRQERHLTLLAKRWGITLQPTVQPPAADVLRS</sequence>
<dbReference type="OrthoDB" id="9798761at2"/>
<protein>
    <recommendedName>
        <fullName evidence="4">DUF262 domain-containing protein</fullName>
    </recommendedName>
</protein>
<evidence type="ECO:0008006" key="4">
    <source>
        <dbReference type="Google" id="ProtNLM"/>
    </source>
</evidence>
<evidence type="ECO:0000259" key="2">
    <source>
        <dbReference type="Pfam" id="PF07510"/>
    </source>
</evidence>
<gene>
    <name evidence="3" type="ordered locus">RPE_1022</name>
</gene>
<dbReference type="Pfam" id="PF03235">
    <property type="entry name" value="GmrSD_N"/>
    <property type="match status" value="1"/>
</dbReference>